<dbReference type="GO" id="GO:0005829">
    <property type="term" value="C:cytosol"/>
    <property type="evidence" value="ECO:0007669"/>
    <property type="project" value="TreeGrafter"/>
</dbReference>
<feature type="domain" description="Cytidylate kinase" evidence="9">
    <location>
        <begin position="5"/>
        <end position="214"/>
    </location>
</feature>
<sequence>MIPVIAIDGPAGAGKSTIAKLLAKRLGLQYLDTGAMYRAVALAVKEASISPEDEAKIERLLPTLTIDLDGERVFLNGRDVSHLIRTPEIDLLASAVSRLGAVRRYLTQLQREFASKKGIVAEGRDMGTVVFPDSPYKFFLTATPEERAKRRKKQLEMQGENVLYETILKQIKKRDKQDSDRAIAPLRQAEDAQLIDTTGKTIDEILDEIIRRIKSGQEK</sequence>
<dbReference type="SUPFAM" id="SSF52540">
    <property type="entry name" value="P-loop containing nucleoside triphosphate hydrolases"/>
    <property type="match status" value="1"/>
</dbReference>
<reference evidence="10" key="1">
    <citation type="journal article" date="2020" name="mSystems">
        <title>Genome- and Community-Level Interaction Insights into Carbon Utilization and Element Cycling Functions of Hydrothermarchaeota in Hydrothermal Sediment.</title>
        <authorList>
            <person name="Zhou Z."/>
            <person name="Liu Y."/>
            <person name="Xu W."/>
            <person name="Pan J."/>
            <person name="Luo Z.H."/>
            <person name="Li M."/>
        </authorList>
    </citation>
    <scope>NUCLEOTIDE SEQUENCE [LARGE SCALE GENOMIC DNA]</scope>
    <source>
        <strain evidence="10">HyVt-503</strain>
    </source>
</reference>
<protein>
    <recommendedName>
        <fullName evidence="8">Cytidylate kinase</fullName>
        <shortName evidence="8">CK</shortName>
        <ecNumber evidence="8">2.7.4.25</ecNumber>
    </recommendedName>
    <alternativeName>
        <fullName evidence="8">Cytidine monophosphate kinase</fullName>
        <shortName evidence="8">CMP kinase</shortName>
    </alternativeName>
</protein>
<dbReference type="PANTHER" id="PTHR21299">
    <property type="entry name" value="CYTIDYLATE KINASE/PANTOATE-BETA-ALANINE LIGASE"/>
    <property type="match status" value="1"/>
</dbReference>
<dbReference type="Pfam" id="PF02224">
    <property type="entry name" value="Cytidylate_kin"/>
    <property type="match status" value="1"/>
</dbReference>
<evidence type="ECO:0000256" key="3">
    <source>
        <dbReference type="ARBA" id="ARBA00022741"/>
    </source>
</evidence>
<dbReference type="Gene3D" id="3.40.50.300">
    <property type="entry name" value="P-loop containing nucleotide triphosphate hydrolases"/>
    <property type="match status" value="1"/>
</dbReference>
<name>A0A7V2SZ32_9BACT</name>
<comment type="caution">
    <text evidence="10">The sequence shown here is derived from an EMBL/GenBank/DDBJ whole genome shotgun (WGS) entry which is preliminary data.</text>
</comment>
<evidence type="ECO:0000256" key="6">
    <source>
        <dbReference type="ARBA" id="ARBA00047615"/>
    </source>
</evidence>
<comment type="similarity">
    <text evidence="1 8">Belongs to the cytidylate kinase family. Type 1 subfamily.</text>
</comment>
<dbReference type="PANTHER" id="PTHR21299:SF2">
    <property type="entry name" value="CYTIDYLATE KINASE"/>
    <property type="match status" value="1"/>
</dbReference>
<evidence type="ECO:0000313" key="10">
    <source>
        <dbReference type="EMBL" id="HFC47025.1"/>
    </source>
</evidence>
<dbReference type="GO" id="GO:0036431">
    <property type="term" value="F:dCMP kinase activity"/>
    <property type="evidence" value="ECO:0007669"/>
    <property type="project" value="InterPro"/>
</dbReference>
<dbReference type="InterPro" id="IPR027417">
    <property type="entry name" value="P-loop_NTPase"/>
</dbReference>
<evidence type="ECO:0000256" key="4">
    <source>
        <dbReference type="ARBA" id="ARBA00022777"/>
    </source>
</evidence>
<keyword evidence="4 8" id="KW-0418">Kinase</keyword>
<comment type="catalytic activity">
    <reaction evidence="7 8">
        <text>CMP + ATP = CDP + ADP</text>
        <dbReference type="Rhea" id="RHEA:11600"/>
        <dbReference type="ChEBI" id="CHEBI:30616"/>
        <dbReference type="ChEBI" id="CHEBI:58069"/>
        <dbReference type="ChEBI" id="CHEBI:60377"/>
        <dbReference type="ChEBI" id="CHEBI:456216"/>
        <dbReference type="EC" id="2.7.4.25"/>
    </reaction>
</comment>
<gene>
    <name evidence="8" type="primary">cmk</name>
    <name evidence="10" type="ORF">ENJ63_04000</name>
</gene>
<dbReference type="GO" id="GO:0015949">
    <property type="term" value="P:nucleobase-containing small molecule interconversion"/>
    <property type="evidence" value="ECO:0007669"/>
    <property type="project" value="TreeGrafter"/>
</dbReference>
<dbReference type="AlphaFoldDB" id="A0A7V2SZ32"/>
<dbReference type="HAMAP" id="MF_00238">
    <property type="entry name" value="Cytidyl_kinase_type1"/>
    <property type="match status" value="1"/>
</dbReference>
<proteinExistence type="inferred from homology"/>
<dbReference type="EC" id="2.7.4.25" evidence="8"/>
<dbReference type="Proteomes" id="UP000885797">
    <property type="component" value="Unassembled WGS sequence"/>
</dbReference>
<feature type="binding site" evidence="8">
    <location>
        <begin position="9"/>
        <end position="17"/>
    </location>
    <ligand>
        <name>ATP</name>
        <dbReference type="ChEBI" id="CHEBI:30616"/>
    </ligand>
</feature>
<dbReference type="NCBIfam" id="TIGR00017">
    <property type="entry name" value="cmk"/>
    <property type="match status" value="1"/>
</dbReference>
<organism evidence="10">
    <name type="scientific">Dissulfuribacter thermophilus</name>
    <dbReference type="NCBI Taxonomy" id="1156395"/>
    <lineage>
        <taxon>Bacteria</taxon>
        <taxon>Pseudomonadati</taxon>
        <taxon>Thermodesulfobacteriota</taxon>
        <taxon>Dissulfuribacteria</taxon>
        <taxon>Dissulfuribacterales</taxon>
        <taxon>Dissulfuribacteraceae</taxon>
        <taxon>Dissulfuribacter</taxon>
    </lineage>
</organism>
<dbReference type="CDD" id="cd02020">
    <property type="entry name" value="CMPK"/>
    <property type="match status" value="1"/>
</dbReference>
<dbReference type="EMBL" id="DRND01000315">
    <property type="protein sequence ID" value="HFC47025.1"/>
    <property type="molecule type" value="Genomic_DNA"/>
</dbReference>
<dbReference type="GO" id="GO:0005524">
    <property type="term" value="F:ATP binding"/>
    <property type="evidence" value="ECO:0007669"/>
    <property type="project" value="UniProtKB-UniRule"/>
</dbReference>
<comment type="catalytic activity">
    <reaction evidence="6 8">
        <text>dCMP + ATP = dCDP + ADP</text>
        <dbReference type="Rhea" id="RHEA:25094"/>
        <dbReference type="ChEBI" id="CHEBI:30616"/>
        <dbReference type="ChEBI" id="CHEBI:57566"/>
        <dbReference type="ChEBI" id="CHEBI:58593"/>
        <dbReference type="ChEBI" id="CHEBI:456216"/>
        <dbReference type="EC" id="2.7.4.25"/>
    </reaction>
</comment>
<keyword evidence="2 8" id="KW-0808">Transferase</keyword>
<comment type="subcellular location">
    <subcellularLocation>
        <location evidence="8">Cytoplasm</location>
    </subcellularLocation>
</comment>
<evidence type="ECO:0000256" key="1">
    <source>
        <dbReference type="ARBA" id="ARBA00009427"/>
    </source>
</evidence>
<keyword evidence="3 8" id="KW-0547">Nucleotide-binding</keyword>
<dbReference type="InterPro" id="IPR011994">
    <property type="entry name" value="Cytidylate_kinase_dom"/>
</dbReference>
<evidence type="ECO:0000256" key="2">
    <source>
        <dbReference type="ARBA" id="ARBA00022679"/>
    </source>
</evidence>
<keyword evidence="5 8" id="KW-0067">ATP-binding</keyword>
<dbReference type="InterPro" id="IPR003136">
    <property type="entry name" value="Cytidylate_kin"/>
</dbReference>
<evidence type="ECO:0000256" key="5">
    <source>
        <dbReference type="ARBA" id="ARBA00022840"/>
    </source>
</evidence>
<evidence type="ECO:0000259" key="9">
    <source>
        <dbReference type="Pfam" id="PF02224"/>
    </source>
</evidence>
<evidence type="ECO:0000256" key="7">
    <source>
        <dbReference type="ARBA" id="ARBA00048478"/>
    </source>
</evidence>
<dbReference type="GO" id="GO:0006220">
    <property type="term" value="P:pyrimidine nucleotide metabolic process"/>
    <property type="evidence" value="ECO:0007669"/>
    <property type="project" value="UniProtKB-UniRule"/>
</dbReference>
<keyword evidence="8" id="KW-0963">Cytoplasm</keyword>
<evidence type="ECO:0000256" key="8">
    <source>
        <dbReference type="HAMAP-Rule" id="MF_00238"/>
    </source>
</evidence>
<accession>A0A7V2SZ32</accession>